<dbReference type="Proteomes" id="UP000190328">
    <property type="component" value="Unassembled WGS sequence"/>
</dbReference>
<protein>
    <submittedName>
        <fullName evidence="6">Regulator of replication initiation timing</fullName>
    </submittedName>
</protein>
<organism evidence="6 7">
    <name type="scientific">Pilibacter termitis</name>
    <dbReference type="NCBI Taxonomy" id="263852"/>
    <lineage>
        <taxon>Bacteria</taxon>
        <taxon>Bacillati</taxon>
        <taxon>Bacillota</taxon>
        <taxon>Bacilli</taxon>
        <taxon>Lactobacillales</taxon>
        <taxon>Enterococcaceae</taxon>
        <taxon>Pilibacter</taxon>
    </lineage>
</organism>
<dbReference type="EMBL" id="FUXI01000020">
    <property type="protein sequence ID" value="SJZ88829.1"/>
    <property type="molecule type" value="Genomic_DNA"/>
</dbReference>
<keyword evidence="1" id="KW-0963">Cytoplasm</keyword>
<keyword evidence="4" id="KW-0862">Zinc</keyword>
<keyword evidence="5" id="KW-0236">DNA replication inhibitor</keyword>
<dbReference type="GO" id="GO:0046872">
    <property type="term" value="F:metal ion binding"/>
    <property type="evidence" value="ECO:0007669"/>
    <property type="project" value="UniProtKB-KW"/>
</dbReference>
<evidence type="ECO:0000256" key="2">
    <source>
        <dbReference type="ARBA" id="ARBA00022705"/>
    </source>
</evidence>
<keyword evidence="3" id="KW-0479">Metal-binding</keyword>
<evidence type="ECO:0000256" key="5">
    <source>
        <dbReference type="ARBA" id="ARBA00022880"/>
    </source>
</evidence>
<dbReference type="PIRSF" id="PIRSF021439">
    <property type="entry name" value="DUF972"/>
    <property type="match status" value="1"/>
</dbReference>
<dbReference type="STRING" id="263852.SAMN02745116_01732"/>
<accession>A0A1T4PBI4</accession>
<name>A0A1T4PBI4_9ENTE</name>
<dbReference type="GO" id="GO:0006260">
    <property type="term" value="P:DNA replication"/>
    <property type="evidence" value="ECO:0007669"/>
    <property type="project" value="UniProtKB-KW"/>
</dbReference>
<dbReference type="RefSeq" id="WP_078807667.1">
    <property type="nucleotide sequence ID" value="NZ_FUXI01000020.1"/>
</dbReference>
<proteinExistence type="predicted"/>
<evidence type="ECO:0000313" key="6">
    <source>
        <dbReference type="EMBL" id="SJZ88829.1"/>
    </source>
</evidence>
<keyword evidence="2" id="KW-0235">DNA replication</keyword>
<evidence type="ECO:0000256" key="3">
    <source>
        <dbReference type="ARBA" id="ARBA00022723"/>
    </source>
</evidence>
<evidence type="ECO:0000256" key="1">
    <source>
        <dbReference type="ARBA" id="ARBA00022490"/>
    </source>
</evidence>
<sequence>MDKKILYDALTDMEKTLSETLRNVSEIKATTQEVIERNNTLEMENTRLRDRIAQLSKNEKKTKVKNRAQIAMEKLYNDGFHICNLSYGQRRENDEECMLCLDMLDTLD</sequence>
<dbReference type="InterPro" id="IPR010377">
    <property type="entry name" value="YabA"/>
</dbReference>
<dbReference type="OrthoDB" id="2112130at2"/>
<evidence type="ECO:0000256" key="4">
    <source>
        <dbReference type="ARBA" id="ARBA00022833"/>
    </source>
</evidence>
<dbReference type="Pfam" id="PF06156">
    <property type="entry name" value="YabA"/>
    <property type="match status" value="1"/>
</dbReference>
<dbReference type="GO" id="GO:0008156">
    <property type="term" value="P:negative regulation of DNA replication"/>
    <property type="evidence" value="ECO:0007669"/>
    <property type="project" value="UniProtKB-KW"/>
</dbReference>
<keyword evidence="7" id="KW-1185">Reference proteome</keyword>
<reference evidence="6 7" key="1">
    <citation type="submission" date="2017-02" db="EMBL/GenBank/DDBJ databases">
        <authorList>
            <person name="Peterson S.W."/>
        </authorList>
    </citation>
    <scope>NUCLEOTIDE SEQUENCE [LARGE SCALE GENOMIC DNA]</scope>
    <source>
        <strain evidence="6 7">ATCC BAA-1030</strain>
    </source>
</reference>
<gene>
    <name evidence="6" type="ORF">SAMN02745116_01732</name>
</gene>
<dbReference type="AlphaFoldDB" id="A0A1T4PBI4"/>
<evidence type="ECO:0000313" key="7">
    <source>
        <dbReference type="Proteomes" id="UP000190328"/>
    </source>
</evidence>